<proteinExistence type="predicted"/>
<comment type="caution">
    <text evidence="2">The sequence shown here is derived from an EMBL/GenBank/DDBJ whole genome shotgun (WGS) entry which is preliminary data.</text>
</comment>
<organism evidence="2 3">
    <name type="scientific">Saccharothrix coeruleofusca</name>
    <dbReference type="NCBI Taxonomy" id="33919"/>
    <lineage>
        <taxon>Bacteria</taxon>
        <taxon>Bacillati</taxon>
        <taxon>Actinomycetota</taxon>
        <taxon>Actinomycetes</taxon>
        <taxon>Pseudonocardiales</taxon>
        <taxon>Pseudonocardiaceae</taxon>
        <taxon>Saccharothrix</taxon>
    </lineage>
</organism>
<reference evidence="2" key="2">
    <citation type="submission" date="2020-09" db="EMBL/GenBank/DDBJ databases">
        <authorList>
            <person name="Sun Q."/>
            <person name="Ohkuma M."/>
        </authorList>
    </citation>
    <scope>NUCLEOTIDE SEQUENCE</scope>
    <source>
        <strain evidence="2">JCM 3313</strain>
    </source>
</reference>
<reference evidence="2" key="1">
    <citation type="journal article" date="2014" name="Int. J. Syst. Evol. Microbiol.">
        <title>Complete genome sequence of Corynebacterium casei LMG S-19264T (=DSM 44701T), isolated from a smear-ripened cheese.</title>
        <authorList>
            <consortium name="US DOE Joint Genome Institute (JGI-PGF)"/>
            <person name="Walter F."/>
            <person name="Albersmeier A."/>
            <person name="Kalinowski J."/>
            <person name="Ruckert C."/>
        </authorList>
    </citation>
    <scope>NUCLEOTIDE SEQUENCE</scope>
    <source>
        <strain evidence="2">JCM 3313</strain>
    </source>
</reference>
<dbReference type="AlphaFoldDB" id="A0A918AP03"/>
<gene>
    <name evidence="2" type="ORF">GCM10010185_45000</name>
</gene>
<feature type="region of interest" description="Disordered" evidence="1">
    <location>
        <begin position="32"/>
        <end position="60"/>
    </location>
</feature>
<dbReference type="EMBL" id="BMRG01000009">
    <property type="protein sequence ID" value="GGP67140.1"/>
    <property type="molecule type" value="Genomic_DNA"/>
</dbReference>
<accession>A0A918AP03</accession>
<evidence type="ECO:0000313" key="2">
    <source>
        <dbReference type="EMBL" id="GGP67140.1"/>
    </source>
</evidence>
<keyword evidence="3" id="KW-1185">Reference proteome</keyword>
<name>A0A918AP03_9PSEU</name>
<evidence type="ECO:0000313" key="3">
    <source>
        <dbReference type="Proteomes" id="UP000639606"/>
    </source>
</evidence>
<evidence type="ECO:0000256" key="1">
    <source>
        <dbReference type="SAM" id="MobiDB-lite"/>
    </source>
</evidence>
<sequence>MLADIALQGQDTDDGHDWIFLLRRGTLPTSLRRGPAPLFHQGGAGARDTRPARFHLPAVG</sequence>
<protein>
    <submittedName>
        <fullName evidence="2">Uncharacterized protein</fullName>
    </submittedName>
</protein>
<dbReference type="Proteomes" id="UP000639606">
    <property type="component" value="Unassembled WGS sequence"/>
</dbReference>